<feature type="repeat" description="TPR" evidence="3">
    <location>
        <begin position="65"/>
        <end position="98"/>
    </location>
</feature>
<evidence type="ECO:0000256" key="3">
    <source>
        <dbReference type="PROSITE-ProRule" id="PRU00339"/>
    </source>
</evidence>
<dbReference type="Gene3D" id="1.25.40.10">
    <property type="entry name" value="Tetratricopeptide repeat domain"/>
    <property type="match status" value="1"/>
</dbReference>
<gene>
    <name evidence="4" type="ORF">TrST_g7849</name>
</gene>
<dbReference type="InterPro" id="IPR019734">
    <property type="entry name" value="TPR_rpt"/>
</dbReference>
<dbReference type="Pfam" id="PF13424">
    <property type="entry name" value="TPR_12"/>
    <property type="match status" value="1"/>
</dbReference>
<protein>
    <recommendedName>
        <fullName evidence="6">Kinesin light chain</fullName>
    </recommendedName>
</protein>
<name>A0A9W7B1T1_9STRA</name>
<dbReference type="Pfam" id="PF13374">
    <property type="entry name" value="TPR_10"/>
    <property type="match status" value="1"/>
</dbReference>
<dbReference type="EMBL" id="BRXY01000215">
    <property type="protein sequence ID" value="GMH77980.1"/>
    <property type="molecule type" value="Genomic_DNA"/>
</dbReference>
<dbReference type="PANTHER" id="PTHR45641">
    <property type="entry name" value="TETRATRICOPEPTIDE REPEAT PROTEIN (AFU_ORTHOLOGUE AFUA_6G03870)"/>
    <property type="match status" value="1"/>
</dbReference>
<dbReference type="PROSITE" id="PS50005">
    <property type="entry name" value="TPR"/>
    <property type="match status" value="1"/>
</dbReference>
<dbReference type="PANTHER" id="PTHR45641:SF19">
    <property type="entry name" value="NEPHROCYSTIN-3"/>
    <property type="match status" value="1"/>
</dbReference>
<dbReference type="Proteomes" id="UP001165085">
    <property type="component" value="Unassembled WGS sequence"/>
</dbReference>
<dbReference type="SUPFAM" id="SSF48452">
    <property type="entry name" value="TPR-like"/>
    <property type="match status" value="1"/>
</dbReference>
<keyword evidence="1" id="KW-0677">Repeat</keyword>
<accession>A0A9W7B1T1</accession>
<comment type="caution">
    <text evidence="4">The sequence shown here is derived from an EMBL/GenBank/DDBJ whole genome shotgun (WGS) entry which is preliminary data.</text>
</comment>
<evidence type="ECO:0000256" key="1">
    <source>
        <dbReference type="ARBA" id="ARBA00022737"/>
    </source>
</evidence>
<proteinExistence type="predicted"/>
<dbReference type="InterPro" id="IPR011990">
    <property type="entry name" value="TPR-like_helical_dom_sf"/>
</dbReference>
<keyword evidence="5" id="KW-1185">Reference proteome</keyword>
<keyword evidence="2 3" id="KW-0802">TPR repeat</keyword>
<evidence type="ECO:0000256" key="2">
    <source>
        <dbReference type="ARBA" id="ARBA00022803"/>
    </source>
</evidence>
<reference evidence="5" key="1">
    <citation type="journal article" date="2023" name="Commun. Biol.">
        <title>Genome analysis of Parmales, the sister group of diatoms, reveals the evolutionary specialization of diatoms from phago-mixotrophs to photoautotrophs.</title>
        <authorList>
            <person name="Ban H."/>
            <person name="Sato S."/>
            <person name="Yoshikawa S."/>
            <person name="Yamada K."/>
            <person name="Nakamura Y."/>
            <person name="Ichinomiya M."/>
            <person name="Sato N."/>
            <person name="Blanc-Mathieu R."/>
            <person name="Endo H."/>
            <person name="Kuwata A."/>
            <person name="Ogata H."/>
        </authorList>
    </citation>
    <scope>NUCLEOTIDE SEQUENCE [LARGE SCALE GENOMIC DNA]</scope>
    <source>
        <strain evidence="5">NIES 3701</strain>
    </source>
</reference>
<organism evidence="4 5">
    <name type="scientific">Triparma strigata</name>
    <dbReference type="NCBI Taxonomy" id="1606541"/>
    <lineage>
        <taxon>Eukaryota</taxon>
        <taxon>Sar</taxon>
        <taxon>Stramenopiles</taxon>
        <taxon>Ochrophyta</taxon>
        <taxon>Bolidophyceae</taxon>
        <taxon>Parmales</taxon>
        <taxon>Triparmaceae</taxon>
        <taxon>Triparma</taxon>
    </lineage>
</organism>
<evidence type="ECO:0008006" key="6">
    <source>
        <dbReference type="Google" id="ProtNLM"/>
    </source>
</evidence>
<sequence length="147" mass="16522">MEKLRALEKLCSPEFFDDPSLLVAVSRRILEVLELAMPAEEARKVYERCLAGREKVLGEDHGKTLATVNNLGIVSDKLKDYEKALEYYERALKEREKILGKAHPDTLRTVMNIGIVYAMNGDLQSAAENFRKVVEGNVAQLDAQSVN</sequence>
<dbReference type="SMART" id="SM00028">
    <property type="entry name" value="TPR"/>
    <property type="match status" value="2"/>
</dbReference>
<evidence type="ECO:0000313" key="5">
    <source>
        <dbReference type="Proteomes" id="UP001165085"/>
    </source>
</evidence>
<evidence type="ECO:0000313" key="4">
    <source>
        <dbReference type="EMBL" id="GMH77980.1"/>
    </source>
</evidence>
<dbReference type="OrthoDB" id="197174at2759"/>
<dbReference type="AlphaFoldDB" id="A0A9W7B1T1"/>